<protein>
    <submittedName>
        <fullName evidence="1">Uncharacterized protein</fullName>
    </submittedName>
</protein>
<proteinExistence type="predicted"/>
<dbReference type="AlphaFoldDB" id="A0A2T2P9Z9"/>
<sequence length="155" mass="18015">MRANQRLMCLTRTEDFVKSQFSLEGNRCPPGIHHKKRNYSLIIVERYVVLPKRPKRMCLTECPGQSISRRRCVEIEAGELSDMGAGRRKDFGALSIRECKGVVKLGYISTNAPTVVQTHHVRQVAKIGHRAIPSGWTWWRLWRRRWRVISRSFLG</sequence>
<name>A0A2T2P9Z9_CORCC</name>
<organism evidence="1 2">
    <name type="scientific">Corynespora cassiicola Philippines</name>
    <dbReference type="NCBI Taxonomy" id="1448308"/>
    <lineage>
        <taxon>Eukaryota</taxon>
        <taxon>Fungi</taxon>
        <taxon>Dikarya</taxon>
        <taxon>Ascomycota</taxon>
        <taxon>Pezizomycotina</taxon>
        <taxon>Dothideomycetes</taxon>
        <taxon>Pleosporomycetidae</taxon>
        <taxon>Pleosporales</taxon>
        <taxon>Corynesporascaceae</taxon>
        <taxon>Corynespora</taxon>
    </lineage>
</organism>
<reference evidence="1 2" key="1">
    <citation type="journal article" date="2018" name="Front. Microbiol.">
        <title>Genome-Wide Analysis of Corynespora cassiicola Leaf Fall Disease Putative Effectors.</title>
        <authorList>
            <person name="Lopez D."/>
            <person name="Ribeiro S."/>
            <person name="Label P."/>
            <person name="Fumanal B."/>
            <person name="Venisse J.S."/>
            <person name="Kohler A."/>
            <person name="de Oliveira R.R."/>
            <person name="Labutti K."/>
            <person name="Lipzen A."/>
            <person name="Lail K."/>
            <person name="Bauer D."/>
            <person name="Ohm R.A."/>
            <person name="Barry K.W."/>
            <person name="Spatafora J."/>
            <person name="Grigoriev I.V."/>
            <person name="Martin F.M."/>
            <person name="Pujade-Renaud V."/>
        </authorList>
    </citation>
    <scope>NUCLEOTIDE SEQUENCE [LARGE SCALE GENOMIC DNA]</scope>
    <source>
        <strain evidence="1 2">Philippines</strain>
    </source>
</reference>
<keyword evidence="2" id="KW-1185">Reference proteome</keyword>
<evidence type="ECO:0000313" key="2">
    <source>
        <dbReference type="Proteomes" id="UP000240883"/>
    </source>
</evidence>
<dbReference type="EMBL" id="KZ678128">
    <property type="protein sequence ID" value="PSN74483.1"/>
    <property type="molecule type" value="Genomic_DNA"/>
</dbReference>
<accession>A0A2T2P9Z9</accession>
<gene>
    <name evidence="1" type="ORF">BS50DRAFT_17218</name>
</gene>
<dbReference type="Proteomes" id="UP000240883">
    <property type="component" value="Unassembled WGS sequence"/>
</dbReference>
<evidence type="ECO:0000313" key="1">
    <source>
        <dbReference type="EMBL" id="PSN74483.1"/>
    </source>
</evidence>